<dbReference type="Gene3D" id="3.30.70.1660">
    <property type="match status" value="1"/>
</dbReference>
<dbReference type="Pfam" id="PF03462">
    <property type="entry name" value="PCRF"/>
    <property type="match status" value="1"/>
</dbReference>
<proteinExistence type="inferred from homology"/>
<dbReference type="InterPro" id="IPR050057">
    <property type="entry name" value="Prokaryotic/Mito_RF"/>
</dbReference>
<accession>A0AAQ1MBV5</accession>
<dbReference type="SMART" id="SM00937">
    <property type="entry name" value="PCRF"/>
    <property type="match status" value="1"/>
</dbReference>
<feature type="modified residue" description="N5-methylglutamine" evidence="8">
    <location>
        <position position="237"/>
    </location>
</feature>
<dbReference type="SUPFAM" id="SSF75620">
    <property type="entry name" value="Release factor"/>
    <property type="match status" value="1"/>
</dbReference>
<gene>
    <name evidence="8" type="primary">prfA</name>
    <name evidence="10" type="ORF">SAMN05444424_0719</name>
</gene>
<evidence type="ECO:0000256" key="2">
    <source>
        <dbReference type="ARBA" id="ARBA00004496"/>
    </source>
</evidence>
<dbReference type="AlphaFoldDB" id="A0AAQ1MBV5"/>
<comment type="similarity">
    <text evidence="3 8">Belongs to the prokaryotic/mitochondrial release factor family.</text>
</comment>
<dbReference type="InterPro" id="IPR005139">
    <property type="entry name" value="PCRF"/>
</dbReference>
<keyword evidence="6 8" id="KW-0648">Protein biosynthesis</keyword>
<dbReference type="FunFam" id="3.30.70.1660:FF:000004">
    <property type="entry name" value="Peptide chain release factor 1"/>
    <property type="match status" value="1"/>
</dbReference>
<dbReference type="PANTHER" id="PTHR43804:SF7">
    <property type="entry name" value="LD18447P"/>
    <property type="match status" value="1"/>
</dbReference>
<keyword evidence="5 8" id="KW-0963">Cytoplasm</keyword>
<dbReference type="NCBIfam" id="TIGR00019">
    <property type="entry name" value="prfA"/>
    <property type="match status" value="1"/>
</dbReference>
<dbReference type="Pfam" id="PF00472">
    <property type="entry name" value="RF-1"/>
    <property type="match status" value="1"/>
</dbReference>
<evidence type="ECO:0000256" key="8">
    <source>
        <dbReference type="HAMAP-Rule" id="MF_00093"/>
    </source>
</evidence>
<keyword evidence="4 8" id="KW-0488">Methylation</keyword>
<dbReference type="Gene3D" id="6.10.140.1950">
    <property type="match status" value="1"/>
</dbReference>
<feature type="domain" description="Prokaryotic-type class I peptide chain release factors" evidence="9">
    <location>
        <begin position="230"/>
        <end position="246"/>
    </location>
</feature>
<evidence type="ECO:0000256" key="4">
    <source>
        <dbReference type="ARBA" id="ARBA00022481"/>
    </source>
</evidence>
<protein>
    <recommendedName>
        <fullName evidence="7 8">Peptide chain release factor 1</fullName>
        <shortName evidence="8">RF-1</shortName>
    </recommendedName>
</protein>
<comment type="function">
    <text evidence="1 8">Peptide chain release factor 1 directs the termination of translation in response to the peptide chain termination codons UAG and UAA.</text>
</comment>
<evidence type="ECO:0000256" key="7">
    <source>
        <dbReference type="ARBA" id="ARBA00050039"/>
    </source>
</evidence>
<comment type="caution">
    <text evidence="10">The sequence shown here is derived from an EMBL/GenBank/DDBJ whole genome shotgun (WGS) entry which is preliminary data.</text>
</comment>
<evidence type="ECO:0000256" key="5">
    <source>
        <dbReference type="ARBA" id="ARBA00022490"/>
    </source>
</evidence>
<evidence type="ECO:0000256" key="6">
    <source>
        <dbReference type="ARBA" id="ARBA00022917"/>
    </source>
</evidence>
<evidence type="ECO:0000256" key="1">
    <source>
        <dbReference type="ARBA" id="ARBA00002986"/>
    </source>
</evidence>
<comment type="subcellular location">
    <subcellularLocation>
        <location evidence="2 8">Cytoplasm</location>
    </subcellularLocation>
</comment>
<dbReference type="Gene3D" id="3.30.160.20">
    <property type="match status" value="1"/>
</dbReference>
<dbReference type="PROSITE" id="PS00745">
    <property type="entry name" value="RF_PROK_I"/>
    <property type="match status" value="1"/>
</dbReference>
<dbReference type="PANTHER" id="PTHR43804">
    <property type="entry name" value="LD18447P"/>
    <property type="match status" value="1"/>
</dbReference>
<name>A0AAQ1MBV5_9FIRM</name>
<dbReference type="GO" id="GO:0005829">
    <property type="term" value="C:cytosol"/>
    <property type="evidence" value="ECO:0007669"/>
    <property type="project" value="UniProtKB-ARBA"/>
</dbReference>
<reference evidence="11" key="1">
    <citation type="submission" date="2016-11" db="EMBL/GenBank/DDBJ databases">
        <authorList>
            <person name="Jaros S."/>
            <person name="Januszkiewicz K."/>
            <person name="Wedrychowicz H."/>
        </authorList>
    </citation>
    <scope>NUCLEOTIDE SEQUENCE [LARGE SCALE GENOMIC DNA]</scope>
    <source>
        <strain evidence="11">DSM 4029</strain>
    </source>
</reference>
<dbReference type="FunFam" id="3.30.70.1660:FF:000002">
    <property type="entry name" value="Peptide chain release factor 1"/>
    <property type="match status" value="1"/>
</dbReference>
<dbReference type="GO" id="GO:0016149">
    <property type="term" value="F:translation release factor activity, codon specific"/>
    <property type="evidence" value="ECO:0007669"/>
    <property type="project" value="UniProtKB-UniRule"/>
</dbReference>
<dbReference type="NCBIfam" id="NF001859">
    <property type="entry name" value="PRK00591.1"/>
    <property type="match status" value="1"/>
</dbReference>
<dbReference type="InterPro" id="IPR004373">
    <property type="entry name" value="RF-1"/>
</dbReference>
<dbReference type="HAMAP" id="MF_00093">
    <property type="entry name" value="Rel_fac_1"/>
    <property type="match status" value="1"/>
</dbReference>
<evidence type="ECO:0000256" key="3">
    <source>
        <dbReference type="ARBA" id="ARBA00010835"/>
    </source>
</evidence>
<sequence>MADMFDRLRSAEERFEQLNELLMDPAVVTDQNRYRDLMREHKQLTPIVEKYREHMAARQERDEAKAMLDEGGLDKDFKEMVLEQLDESGKKLEQTSEELRILLLPQDPNDDKNVIIEIRGGAGGDEAALFANTLYRMYSMYAEQKGWKSEIMYASETELGGFKEISFAINGDGAYSRLKFESGVHRVQRVPETEAAGRIHTSTVTVAVLPEAEEVDVDINPTDLQIDTYRSGGAGGQHVNKTESAIRITHLPTGIVVECQDERSQYKNKDKAMKVLRSRILEGEMRRQQEEIAAERRSQVGTGDRSERIRTYNYPQGRVTDHRIGLTLYKLEAILNGALDEIIDALITADQAEKLKAQD</sequence>
<organism evidence="10 11">
    <name type="scientific">Bittarella massiliensis</name>
    <name type="common">ex Durand et al. 2017</name>
    <dbReference type="NCBI Taxonomy" id="1720313"/>
    <lineage>
        <taxon>Bacteria</taxon>
        <taxon>Bacillati</taxon>
        <taxon>Bacillota</taxon>
        <taxon>Clostridia</taxon>
        <taxon>Eubacteriales</taxon>
        <taxon>Oscillospiraceae</taxon>
        <taxon>Bittarella (ex Durand et al. 2017)</taxon>
    </lineage>
</organism>
<dbReference type="InterPro" id="IPR045853">
    <property type="entry name" value="Pep_chain_release_fac_I_sf"/>
</dbReference>
<evidence type="ECO:0000313" key="10">
    <source>
        <dbReference type="EMBL" id="SHF79883.1"/>
    </source>
</evidence>
<dbReference type="InterPro" id="IPR000352">
    <property type="entry name" value="Pep_chain_release_fac_I"/>
</dbReference>
<dbReference type="FunFam" id="3.30.160.20:FF:000004">
    <property type="entry name" value="Peptide chain release factor 1"/>
    <property type="match status" value="1"/>
</dbReference>
<dbReference type="EMBL" id="FQVY01000001">
    <property type="protein sequence ID" value="SHF79883.1"/>
    <property type="molecule type" value="Genomic_DNA"/>
</dbReference>
<comment type="PTM">
    <text evidence="8">Methylated by PrmC. Methylation increases the termination efficiency of RF1.</text>
</comment>
<evidence type="ECO:0000313" key="11">
    <source>
        <dbReference type="Proteomes" id="UP000184089"/>
    </source>
</evidence>
<evidence type="ECO:0000259" key="9">
    <source>
        <dbReference type="PROSITE" id="PS00745"/>
    </source>
</evidence>
<dbReference type="Proteomes" id="UP000184089">
    <property type="component" value="Unassembled WGS sequence"/>
</dbReference>